<proteinExistence type="predicted"/>
<protein>
    <submittedName>
        <fullName evidence="2">Uncharacterized protein</fullName>
    </submittedName>
</protein>
<name>A0A067M7G4_BOTB1</name>
<organism evidence="2 3">
    <name type="scientific">Botryobasidium botryosum (strain FD-172 SS1)</name>
    <dbReference type="NCBI Taxonomy" id="930990"/>
    <lineage>
        <taxon>Eukaryota</taxon>
        <taxon>Fungi</taxon>
        <taxon>Dikarya</taxon>
        <taxon>Basidiomycota</taxon>
        <taxon>Agaricomycotina</taxon>
        <taxon>Agaricomycetes</taxon>
        <taxon>Cantharellales</taxon>
        <taxon>Botryobasidiaceae</taxon>
        <taxon>Botryobasidium</taxon>
    </lineage>
</organism>
<feature type="region of interest" description="Disordered" evidence="1">
    <location>
        <begin position="18"/>
        <end position="42"/>
    </location>
</feature>
<dbReference type="InParanoid" id="A0A067M7G4"/>
<evidence type="ECO:0000313" key="2">
    <source>
        <dbReference type="EMBL" id="KDQ11494.1"/>
    </source>
</evidence>
<keyword evidence="3" id="KW-1185">Reference proteome</keyword>
<gene>
    <name evidence="2" type="ORF">BOTBODRAFT_456772</name>
</gene>
<dbReference type="HOGENOM" id="CLU_2849382_0_0_1"/>
<sequence>MCCILRSRDETLTAHLSEHTSASFKSVESPGKKQARKKNEIKDLDRAVMPGAICREARSNKQLAR</sequence>
<dbReference type="AlphaFoldDB" id="A0A067M7G4"/>
<dbReference type="Proteomes" id="UP000027195">
    <property type="component" value="Unassembled WGS sequence"/>
</dbReference>
<dbReference type="EMBL" id="KL198058">
    <property type="protein sequence ID" value="KDQ11494.1"/>
    <property type="molecule type" value="Genomic_DNA"/>
</dbReference>
<accession>A0A067M7G4</accession>
<reference evidence="3" key="1">
    <citation type="journal article" date="2014" name="Proc. Natl. Acad. Sci. U.S.A.">
        <title>Extensive sampling of basidiomycete genomes demonstrates inadequacy of the white-rot/brown-rot paradigm for wood decay fungi.</title>
        <authorList>
            <person name="Riley R."/>
            <person name="Salamov A.A."/>
            <person name="Brown D.W."/>
            <person name="Nagy L.G."/>
            <person name="Floudas D."/>
            <person name="Held B.W."/>
            <person name="Levasseur A."/>
            <person name="Lombard V."/>
            <person name="Morin E."/>
            <person name="Otillar R."/>
            <person name="Lindquist E.A."/>
            <person name="Sun H."/>
            <person name="LaButti K.M."/>
            <person name="Schmutz J."/>
            <person name="Jabbour D."/>
            <person name="Luo H."/>
            <person name="Baker S.E."/>
            <person name="Pisabarro A.G."/>
            <person name="Walton J.D."/>
            <person name="Blanchette R.A."/>
            <person name="Henrissat B."/>
            <person name="Martin F."/>
            <person name="Cullen D."/>
            <person name="Hibbett D.S."/>
            <person name="Grigoriev I.V."/>
        </authorList>
    </citation>
    <scope>NUCLEOTIDE SEQUENCE [LARGE SCALE GENOMIC DNA]</scope>
    <source>
        <strain evidence="3">FD-172 SS1</strain>
    </source>
</reference>
<evidence type="ECO:0000313" key="3">
    <source>
        <dbReference type="Proteomes" id="UP000027195"/>
    </source>
</evidence>
<evidence type="ECO:0000256" key="1">
    <source>
        <dbReference type="SAM" id="MobiDB-lite"/>
    </source>
</evidence>